<dbReference type="CDD" id="cd00093">
    <property type="entry name" value="HTH_XRE"/>
    <property type="match status" value="1"/>
</dbReference>
<dbReference type="RefSeq" id="WP_184283569.1">
    <property type="nucleotide sequence ID" value="NZ_BMCO01000002.1"/>
</dbReference>
<dbReference type="Pfam" id="PF01381">
    <property type="entry name" value="HTH_3"/>
    <property type="match status" value="1"/>
</dbReference>
<reference evidence="2 4" key="1">
    <citation type="submission" date="2020-07" db="EMBL/GenBank/DDBJ databases">
        <authorList>
            <person name="Criscuolo A."/>
        </authorList>
    </citation>
    <scope>NUCLEOTIDE SEQUENCE [LARGE SCALE GENOMIC DNA]</scope>
    <source>
        <strain evidence="2">CIP111751</strain>
    </source>
</reference>
<organism evidence="2 4">
    <name type="scientific">Jeotgalicoccus coquinae</name>
    <dbReference type="NCBI Taxonomy" id="709509"/>
    <lineage>
        <taxon>Bacteria</taxon>
        <taxon>Bacillati</taxon>
        <taxon>Bacillota</taxon>
        <taxon>Bacilli</taxon>
        <taxon>Bacillales</taxon>
        <taxon>Staphylococcaceae</taxon>
        <taxon>Jeotgalicoccus</taxon>
    </lineage>
</organism>
<name>A0A6V7R1S6_9STAP</name>
<dbReference type="SUPFAM" id="SSF48452">
    <property type="entry name" value="TPR-like"/>
    <property type="match status" value="1"/>
</dbReference>
<dbReference type="Gene3D" id="1.25.40.10">
    <property type="entry name" value="Tetratricopeptide repeat domain"/>
    <property type="match status" value="1"/>
</dbReference>
<dbReference type="SMART" id="SM00530">
    <property type="entry name" value="HTH_XRE"/>
    <property type="match status" value="1"/>
</dbReference>
<protein>
    <submittedName>
        <fullName evidence="2">Helix-turn-helix protein</fullName>
    </submittedName>
    <submittedName>
        <fullName evidence="3">Transcriptional regulator with XRE-family HTH domain</fullName>
    </submittedName>
</protein>
<gene>
    <name evidence="3" type="ORF">HNR41_001676</name>
    <name evidence="2" type="ORF">JEOCOQ751_00104</name>
</gene>
<sequence>MKINNSVIISRRKEYGVSQASLSLKTGVSVSTISRLEKGENVGFISVVKIMTALDLTIEDVIIRLTPAVDMKIIEELDLIREHSKLELIEGVLNKLTVREWRSNKKLSVYYDWHRAILFKQQNNYDEALKCLNKAIERVGDESSLEYLKAGLYMAKGNVLYDDISKGLNYYIKAVQVYTSNTDKVYYRTAVKLYINLMRGYGSAKEYKKILLYAEKAKCLLKKNESTFLLEKIERMEKRAQENLKEPQIV</sequence>
<dbReference type="EMBL" id="JACHFF010000002">
    <property type="protein sequence ID" value="MBB6423704.1"/>
    <property type="molecule type" value="Genomic_DNA"/>
</dbReference>
<dbReference type="PROSITE" id="PS50943">
    <property type="entry name" value="HTH_CROC1"/>
    <property type="match status" value="1"/>
</dbReference>
<dbReference type="AlphaFoldDB" id="A0A6V7R1S6"/>
<dbReference type="Proteomes" id="UP000534001">
    <property type="component" value="Unassembled WGS sequence"/>
</dbReference>
<accession>A0A6V7R1S6</accession>
<dbReference type="Gene3D" id="1.10.260.40">
    <property type="entry name" value="lambda repressor-like DNA-binding domains"/>
    <property type="match status" value="1"/>
</dbReference>
<proteinExistence type="predicted"/>
<feature type="domain" description="HTH cro/C1-type" evidence="1">
    <location>
        <begin position="8"/>
        <end position="61"/>
    </location>
</feature>
<dbReference type="EMBL" id="CAJEWA010000004">
    <property type="protein sequence ID" value="CAD2071028.1"/>
    <property type="molecule type" value="Genomic_DNA"/>
</dbReference>
<reference evidence="3 5" key="2">
    <citation type="submission" date="2020-08" db="EMBL/GenBank/DDBJ databases">
        <title>Genomic Encyclopedia of Type Strains, Phase IV (KMG-IV): sequencing the most valuable type-strain genomes for metagenomic binning, comparative biology and taxonomic classification.</title>
        <authorList>
            <person name="Goeker M."/>
        </authorList>
    </citation>
    <scope>NUCLEOTIDE SEQUENCE [LARGE SCALE GENOMIC DNA]</scope>
    <source>
        <strain evidence="3 5">DSM 22419</strain>
    </source>
</reference>
<evidence type="ECO:0000313" key="3">
    <source>
        <dbReference type="EMBL" id="MBB6423704.1"/>
    </source>
</evidence>
<evidence type="ECO:0000259" key="1">
    <source>
        <dbReference type="PROSITE" id="PS50943"/>
    </source>
</evidence>
<keyword evidence="5" id="KW-1185">Reference proteome</keyword>
<evidence type="ECO:0000313" key="4">
    <source>
        <dbReference type="Proteomes" id="UP000534001"/>
    </source>
</evidence>
<dbReference type="InterPro" id="IPR010982">
    <property type="entry name" value="Lambda_DNA-bd_dom_sf"/>
</dbReference>
<evidence type="ECO:0000313" key="5">
    <source>
        <dbReference type="Proteomes" id="UP000545588"/>
    </source>
</evidence>
<dbReference type="InterPro" id="IPR011990">
    <property type="entry name" value="TPR-like_helical_dom_sf"/>
</dbReference>
<dbReference type="GO" id="GO:0003677">
    <property type="term" value="F:DNA binding"/>
    <property type="evidence" value="ECO:0007669"/>
    <property type="project" value="InterPro"/>
</dbReference>
<dbReference type="SUPFAM" id="SSF47413">
    <property type="entry name" value="lambda repressor-like DNA-binding domains"/>
    <property type="match status" value="1"/>
</dbReference>
<evidence type="ECO:0000313" key="2">
    <source>
        <dbReference type="EMBL" id="CAD2071028.1"/>
    </source>
</evidence>
<dbReference type="Proteomes" id="UP000545588">
    <property type="component" value="Unassembled WGS sequence"/>
</dbReference>
<comment type="caution">
    <text evidence="2">The sequence shown here is derived from an EMBL/GenBank/DDBJ whole genome shotgun (WGS) entry which is preliminary data.</text>
</comment>
<dbReference type="InterPro" id="IPR001387">
    <property type="entry name" value="Cro/C1-type_HTH"/>
</dbReference>